<reference evidence="7" key="1">
    <citation type="journal article" date="2014" name="Front. Microbiol.">
        <title>High frequency of phylogenetically diverse reductive dehalogenase-homologous genes in deep subseafloor sedimentary metagenomes.</title>
        <authorList>
            <person name="Kawai M."/>
            <person name="Futagami T."/>
            <person name="Toyoda A."/>
            <person name="Takaki Y."/>
            <person name="Nishi S."/>
            <person name="Hori S."/>
            <person name="Arai W."/>
            <person name="Tsubouchi T."/>
            <person name="Morono Y."/>
            <person name="Uchiyama I."/>
            <person name="Ito T."/>
            <person name="Fujiyama A."/>
            <person name="Inagaki F."/>
            <person name="Takami H."/>
        </authorList>
    </citation>
    <scope>NUCLEOTIDE SEQUENCE</scope>
    <source>
        <strain evidence="7">Expedition CK06-06</strain>
    </source>
</reference>
<accession>X1GT39</accession>
<sequence>DDNILADKRRAKELFRALKELNILWASQASINSGNDEELLRLASESGCRGLFVGIESLSPASLKEMKKDRVNKPKDYMRLIENFRRNNIRLLGAFVFGFDADDIHVFQKTVQFAVNAKLDMAQFCVLTPYPGTAVYDKFKKEGRLLHTNWEHYYGGEVVFQPHLMSAAQLHQSTQWAWRKFYSINSKFKRLLRYGKYAPIYWMANNVFGNFNLSNVSRTTEIVKRVWQFVDGKRFRLNDQDNVKGAEAKVETEAEAKA</sequence>
<evidence type="ECO:0000313" key="7">
    <source>
        <dbReference type="EMBL" id="GAH60347.1"/>
    </source>
</evidence>
<organism evidence="7">
    <name type="scientific">marine sediment metagenome</name>
    <dbReference type="NCBI Taxonomy" id="412755"/>
    <lineage>
        <taxon>unclassified sequences</taxon>
        <taxon>metagenomes</taxon>
        <taxon>ecological metagenomes</taxon>
    </lineage>
</organism>
<name>X1GT39_9ZZZZ</name>
<dbReference type="Gene3D" id="3.80.30.20">
    <property type="entry name" value="tm_1862 like domain"/>
    <property type="match status" value="1"/>
</dbReference>
<feature type="domain" description="Radical SAM core" evidence="6">
    <location>
        <begin position="1"/>
        <end position="157"/>
    </location>
</feature>
<evidence type="ECO:0000256" key="5">
    <source>
        <dbReference type="ARBA" id="ARBA00023014"/>
    </source>
</evidence>
<feature type="non-terminal residue" evidence="7">
    <location>
        <position position="1"/>
    </location>
</feature>
<dbReference type="GO" id="GO:0046872">
    <property type="term" value="F:metal ion binding"/>
    <property type="evidence" value="ECO:0007669"/>
    <property type="project" value="UniProtKB-KW"/>
</dbReference>
<dbReference type="PANTHER" id="PTHR43409">
    <property type="entry name" value="ANAEROBIC MAGNESIUM-PROTOPORPHYRIN IX MONOMETHYL ESTER CYCLASE-RELATED"/>
    <property type="match status" value="1"/>
</dbReference>
<dbReference type="GO" id="GO:0005829">
    <property type="term" value="C:cytosol"/>
    <property type="evidence" value="ECO:0007669"/>
    <property type="project" value="TreeGrafter"/>
</dbReference>
<dbReference type="GO" id="GO:0051536">
    <property type="term" value="F:iron-sulfur cluster binding"/>
    <property type="evidence" value="ECO:0007669"/>
    <property type="project" value="UniProtKB-KW"/>
</dbReference>
<dbReference type="SUPFAM" id="SSF102114">
    <property type="entry name" value="Radical SAM enzymes"/>
    <property type="match status" value="1"/>
</dbReference>
<comment type="caution">
    <text evidence="7">The sequence shown here is derived from an EMBL/GenBank/DDBJ whole genome shotgun (WGS) entry which is preliminary data.</text>
</comment>
<protein>
    <recommendedName>
        <fullName evidence="6">Radical SAM core domain-containing protein</fullName>
    </recommendedName>
</protein>
<dbReference type="InterPro" id="IPR007197">
    <property type="entry name" value="rSAM"/>
</dbReference>
<keyword evidence="2" id="KW-0949">S-adenosyl-L-methionine</keyword>
<proteinExistence type="predicted"/>
<dbReference type="PANTHER" id="PTHR43409:SF7">
    <property type="entry name" value="BLL1977 PROTEIN"/>
    <property type="match status" value="1"/>
</dbReference>
<keyword evidence="4" id="KW-0408">Iron</keyword>
<keyword evidence="5" id="KW-0411">Iron-sulfur</keyword>
<dbReference type="PROSITE" id="PS51918">
    <property type="entry name" value="RADICAL_SAM"/>
    <property type="match status" value="1"/>
</dbReference>
<dbReference type="GO" id="GO:0003824">
    <property type="term" value="F:catalytic activity"/>
    <property type="evidence" value="ECO:0007669"/>
    <property type="project" value="InterPro"/>
</dbReference>
<comment type="cofactor">
    <cofactor evidence="1">
        <name>[4Fe-4S] cluster</name>
        <dbReference type="ChEBI" id="CHEBI:49883"/>
    </cofactor>
</comment>
<evidence type="ECO:0000256" key="3">
    <source>
        <dbReference type="ARBA" id="ARBA00022723"/>
    </source>
</evidence>
<gene>
    <name evidence="7" type="ORF">S03H2_33059</name>
</gene>
<evidence type="ECO:0000259" key="6">
    <source>
        <dbReference type="PROSITE" id="PS51918"/>
    </source>
</evidence>
<dbReference type="AlphaFoldDB" id="X1GT39"/>
<evidence type="ECO:0000256" key="2">
    <source>
        <dbReference type="ARBA" id="ARBA00022691"/>
    </source>
</evidence>
<evidence type="ECO:0000256" key="4">
    <source>
        <dbReference type="ARBA" id="ARBA00023004"/>
    </source>
</evidence>
<dbReference type="InterPro" id="IPR023404">
    <property type="entry name" value="rSAM_horseshoe"/>
</dbReference>
<dbReference type="EMBL" id="BARU01020111">
    <property type="protein sequence ID" value="GAH60347.1"/>
    <property type="molecule type" value="Genomic_DNA"/>
</dbReference>
<dbReference type="InterPro" id="IPR051198">
    <property type="entry name" value="BchE-like"/>
</dbReference>
<dbReference type="InterPro" id="IPR058240">
    <property type="entry name" value="rSAM_sf"/>
</dbReference>
<keyword evidence="3" id="KW-0479">Metal-binding</keyword>
<evidence type="ECO:0000256" key="1">
    <source>
        <dbReference type="ARBA" id="ARBA00001966"/>
    </source>
</evidence>